<dbReference type="Gene3D" id="3.30.200.20">
    <property type="entry name" value="Phosphorylase Kinase, domain 1"/>
    <property type="match status" value="1"/>
</dbReference>
<feature type="compositionally biased region" description="Polar residues" evidence="11">
    <location>
        <begin position="634"/>
        <end position="660"/>
    </location>
</feature>
<dbReference type="PANTHER" id="PTHR47096:SF1">
    <property type="entry name" value="MISSHAPEN LIKE KINASE 1"/>
    <property type="match status" value="1"/>
</dbReference>
<dbReference type="GO" id="GO:0004674">
    <property type="term" value="F:protein serine/threonine kinase activity"/>
    <property type="evidence" value="ECO:0007669"/>
    <property type="project" value="UniProtKB-KW"/>
</dbReference>
<evidence type="ECO:0000256" key="5">
    <source>
        <dbReference type="ARBA" id="ARBA00022741"/>
    </source>
</evidence>
<evidence type="ECO:0000259" key="12">
    <source>
        <dbReference type="PROSITE" id="PS50011"/>
    </source>
</evidence>
<reference evidence="14 15" key="1">
    <citation type="submission" date="2020-10" db="EMBL/GenBank/DDBJ databases">
        <title>Pygocentrus nattereri (red-bellied piranha) genome, fPygNat1, primary haplotype.</title>
        <authorList>
            <person name="Myers G."/>
            <person name="Meyer A."/>
            <person name="Karagic N."/>
            <person name="Pippel M."/>
            <person name="Winkler S."/>
            <person name="Tracey A."/>
            <person name="Wood J."/>
            <person name="Formenti G."/>
            <person name="Howe K."/>
            <person name="Fedrigo O."/>
            <person name="Jarvis E.D."/>
        </authorList>
    </citation>
    <scope>NUCLEOTIDE SEQUENCE [LARGE SCALE GENOMIC DNA]</scope>
</reference>
<feature type="region of interest" description="Disordered" evidence="11">
    <location>
        <begin position="526"/>
        <end position="612"/>
    </location>
</feature>
<comment type="catalytic activity">
    <reaction evidence="8">
        <text>L-threonyl-[protein] + ATP = O-phospho-L-threonyl-[protein] + ADP + H(+)</text>
        <dbReference type="Rhea" id="RHEA:46608"/>
        <dbReference type="Rhea" id="RHEA-COMP:11060"/>
        <dbReference type="Rhea" id="RHEA-COMP:11605"/>
        <dbReference type="ChEBI" id="CHEBI:15378"/>
        <dbReference type="ChEBI" id="CHEBI:30013"/>
        <dbReference type="ChEBI" id="CHEBI:30616"/>
        <dbReference type="ChEBI" id="CHEBI:61977"/>
        <dbReference type="ChEBI" id="CHEBI:456216"/>
        <dbReference type="EC" id="2.7.11.1"/>
    </reaction>
</comment>
<dbReference type="GO" id="GO:0005524">
    <property type="term" value="F:ATP binding"/>
    <property type="evidence" value="ECO:0007669"/>
    <property type="project" value="UniProtKB-UniRule"/>
</dbReference>
<evidence type="ECO:0000256" key="9">
    <source>
        <dbReference type="ARBA" id="ARBA00048679"/>
    </source>
</evidence>
<feature type="region of interest" description="Disordered" evidence="11">
    <location>
        <begin position="412"/>
        <end position="463"/>
    </location>
</feature>
<evidence type="ECO:0000256" key="2">
    <source>
        <dbReference type="ARBA" id="ARBA00012513"/>
    </source>
</evidence>
<dbReference type="PROSITE" id="PS50011">
    <property type="entry name" value="PROTEIN_KINASE_DOM"/>
    <property type="match status" value="1"/>
</dbReference>
<dbReference type="PROSITE" id="PS50219">
    <property type="entry name" value="CNH"/>
    <property type="match status" value="1"/>
</dbReference>
<dbReference type="InterPro" id="IPR017441">
    <property type="entry name" value="Protein_kinase_ATP_BS"/>
</dbReference>
<reference evidence="14" key="3">
    <citation type="submission" date="2025-09" db="UniProtKB">
        <authorList>
            <consortium name="Ensembl"/>
        </authorList>
    </citation>
    <scope>IDENTIFICATION</scope>
</reference>
<feature type="compositionally biased region" description="Polar residues" evidence="11">
    <location>
        <begin position="848"/>
        <end position="858"/>
    </location>
</feature>
<feature type="region of interest" description="Disordered" evidence="11">
    <location>
        <begin position="723"/>
        <end position="773"/>
    </location>
</feature>
<proteinExistence type="inferred from homology"/>
<dbReference type="InterPro" id="IPR001180">
    <property type="entry name" value="CNH_dom"/>
</dbReference>
<evidence type="ECO:0000256" key="1">
    <source>
        <dbReference type="ARBA" id="ARBA00008874"/>
    </source>
</evidence>
<dbReference type="Pfam" id="PF00780">
    <property type="entry name" value="CNH"/>
    <property type="match status" value="1"/>
</dbReference>
<evidence type="ECO:0000256" key="3">
    <source>
        <dbReference type="ARBA" id="ARBA00022527"/>
    </source>
</evidence>
<dbReference type="InterPro" id="IPR011009">
    <property type="entry name" value="Kinase-like_dom_sf"/>
</dbReference>
<dbReference type="GO" id="GO:0005829">
    <property type="term" value="C:cytosol"/>
    <property type="evidence" value="ECO:0007669"/>
    <property type="project" value="TreeGrafter"/>
</dbReference>
<dbReference type="PROSITE" id="PS00107">
    <property type="entry name" value="PROTEIN_KINASE_ATP"/>
    <property type="match status" value="1"/>
</dbReference>
<keyword evidence="3" id="KW-0723">Serine/threonine-protein kinase</keyword>
<protein>
    <recommendedName>
        <fullName evidence="2">non-specific serine/threonine protein kinase</fullName>
        <ecNumber evidence="2">2.7.11.1</ecNumber>
    </recommendedName>
</protein>
<dbReference type="SMART" id="SM00220">
    <property type="entry name" value="S_TKc"/>
    <property type="match status" value="1"/>
</dbReference>
<gene>
    <name evidence="14" type="primary">MAP4K4</name>
</gene>
<dbReference type="Gene3D" id="1.10.510.10">
    <property type="entry name" value="Transferase(Phosphotransferase) domain 1"/>
    <property type="match status" value="1"/>
</dbReference>
<dbReference type="SUPFAM" id="SSF56112">
    <property type="entry name" value="Protein kinase-like (PK-like)"/>
    <property type="match status" value="1"/>
</dbReference>
<feature type="compositionally biased region" description="Polar residues" evidence="11">
    <location>
        <begin position="579"/>
        <end position="591"/>
    </location>
</feature>
<reference evidence="14" key="2">
    <citation type="submission" date="2025-08" db="UniProtKB">
        <authorList>
            <consortium name="Ensembl"/>
        </authorList>
    </citation>
    <scope>IDENTIFICATION</scope>
</reference>
<dbReference type="Ensembl" id="ENSPNAT00000060011.1">
    <property type="protein sequence ID" value="ENSPNAP00000059517.1"/>
    <property type="gene ID" value="ENSPNAG00000024116.2"/>
</dbReference>
<evidence type="ECO:0000256" key="8">
    <source>
        <dbReference type="ARBA" id="ARBA00047899"/>
    </source>
</evidence>
<dbReference type="EC" id="2.7.11.1" evidence="2"/>
<dbReference type="Proteomes" id="UP001501920">
    <property type="component" value="Chromosome 6"/>
</dbReference>
<evidence type="ECO:0000256" key="4">
    <source>
        <dbReference type="ARBA" id="ARBA00022679"/>
    </source>
</evidence>
<dbReference type="PANTHER" id="PTHR47096">
    <property type="entry name" value="MISSHAPEN LIKE KINASE 1"/>
    <property type="match status" value="1"/>
</dbReference>
<feature type="domain" description="Protein kinase" evidence="12">
    <location>
        <begin position="25"/>
        <end position="289"/>
    </location>
</feature>
<keyword evidence="6" id="KW-0418">Kinase</keyword>
<organism evidence="14 15">
    <name type="scientific">Pygocentrus nattereri</name>
    <name type="common">Red-bellied piranha</name>
    <dbReference type="NCBI Taxonomy" id="42514"/>
    <lineage>
        <taxon>Eukaryota</taxon>
        <taxon>Metazoa</taxon>
        <taxon>Chordata</taxon>
        <taxon>Craniata</taxon>
        <taxon>Vertebrata</taxon>
        <taxon>Euteleostomi</taxon>
        <taxon>Actinopterygii</taxon>
        <taxon>Neopterygii</taxon>
        <taxon>Teleostei</taxon>
        <taxon>Ostariophysi</taxon>
        <taxon>Characiformes</taxon>
        <taxon>Characoidei</taxon>
        <taxon>Pygocentrus</taxon>
    </lineage>
</organism>
<name>A0AAR2KAP9_PYGNA</name>
<keyword evidence="15" id="KW-1185">Reference proteome</keyword>
<feature type="region of interest" description="Disordered" evidence="11">
    <location>
        <begin position="302"/>
        <end position="350"/>
    </location>
</feature>
<keyword evidence="7 10" id="KW-0067">ATP-binding</keyword>
<dbReference type="GeneTree" id="ENSGT00940000155063"/>
<dbReference type="FunFam" id="3.30.200.20:FF:000006">
    <property type="entry name" value="TRAF2 and NCK-interacting protein kinase isoform 4"/>
    <property type="match status" value="1"/>
</dbReference>
<accession>A0AAR2KAP9</accession>
<evidence type="ECO:0000313" key="14">
    <source>
        <dbReference type="Ensembl" id="ENSPNAP00000059517.1"/>
    </source>
</evidence>
<feature type="compositionally biased region" description="Acidic residues" evidence="11">
    <location>
        <begin position="317"/>
        <end position="338"/>
    </location>
</feature>
<dbReference type="InterPro" id="IPR051700">
    <property type="entry name" value="STE20_Ser-Thr_kinase"/>
</dbReference>
<dbReference type="PROSITE" id="PS00108">
    <property type="entry name" value="PROTEIN_KINASE_ST"/>
    <property type="match status" value="1"/>
</dbReference>
<feature type="compositionally biased region" description="Acidic residues" evidence="11">
    <location>
        <begin position="821"/>
        <end position="837"/>
    </location>
</feature>
<keyword evidence="4" id="KW-0808">Transferase</keyword>
<feature type="compositionally biased region" description="Low complexity" evidence="11">
    <location>
        <begin position="732"/>
        <end position="748"/>
    </location>
</feature>
<feature type="region of interest" description="Disordered" evidence="11">
    <location>
        <begin position="803"/>
        <end position="860"/>
    </location>
</feature>
<evidence type="ECO:0000313" key="15">
    <source>
        <dbReference type="Proteomes" id="UP001501920"/>
    </source>
</evidence>
<dbReference type="SMART" id="SM00036">
    <property type="entry name" value="CNH"/>
    <property type="match status" value="1"/>
</dbReference>
<feature type="compositionally biased region" description="Polar residues" evidence="11">
    <location>
        <begin position="940"/>
        <end position="954"/>
    </location>
</feature>
<sequence length="1353" mass="154638">MANDSPAKSLVDIDLASLRDPAGIFELVEVVGNGTYGQVYKGRHVKTGQLAAIKVMDVTEDEEEEIKLEINMLKKYSHHRNIATYYGAFIKKSPPGHDDQLWLVMEFCGAGSITDLVKNTKGNSLKEDWIAYISREILRGLAHLHAHHVIHRDIKGQNVLLTENAEVKLVDFGVSAQLDRTVGRRNTFIGTPYWMAPEVIACDENPDATYDYRSDLWSCGITAIEMAEGAPPLCDMHPMRALFLIPRNPPPRLKSKKWSKKFFSFIEGCLVKNYTQRPPTDQLLKHPFIRDQPNERQVRIQLKDHIDRTRKKRGEKDETEYEYSGSEEEEEETPEQEGEPSSIVNVPGESTLRRDFIRLQQENKERSEALRRQQLLQEQQLREQEEYKRQLLAERQKRIEQQKEQRRRLEEQQRREREMRRQQEREQRRREQEEKRRLEEMERRRKEEEERRRAEEEKRRADREQEYIRRQLEEEQRHLEILQQQLLHEQAMLLEFKWRELEEQRQAERLQRQLQQEQSYLLSLQQPRNPQQPQLQQRSKVPQQQPLAQKCKKSPLKHPDKNKNQQPHHPADERHRRNVQGSPQAAGSQKQPPAVPPRAEPFSNGNASEQAQPVMHRPMEPQVQWSQLAALKSSSVAPHSISRSHSFSDPTTPLPHQQSHQRPEPLPQICLNMYEYPCLSLWKVPVRTTSRSPILSRRESPHQGSCLDCVVCANAEPRLLWERVERKGPRPSSSSSSSGSSSTSSNSNGGSGERFRPHTSSKSEGSPQWPEHASKKIEEKNDLVRPGHVDLTALAKELRAVEDIRPPHKVTDYSSSSDDSGTTDDEDDEEVDQEGGEESTSGPEDSRGGSSRLSNGETESVKTMVVHEDDASSTPCKDSTLVIRQDRNGFLGRIHLLPDLLQQSQPSPPSSCPSTPSSSYHSSPTLSPLMPLDRSPCPLESQSTTIQKHKSSSSFTPFIDPRLLQISPSTGSSLNNVGKLPPPTAFPTEKLEVTGPGVTLNMEALRQDASRKGSVVNVNPVNTRPQSDTPEIRKYKKRFNSEILCAALWGVNLLVGTESGLMLLDRSGQGKVYPLINRRRFQQMDVLEGLNVLVTISGKKNKLRVYYLSWLRNKILHNDPEVEKKQGWTTVGDLEGCVHYKVVKYERIKFLVLALKNSVEVYAWAPKPYHKFMAFKSFGDLVHKPLLVDLTVEEGQRLKVIYGSCSGFHAVDVDSGAVYDIYLPTHIQTSIQSHAIIILPNTDGIELLVCYEDEGVYVNTYGRITKDVVLQWGEMPTSVAYIRSNQIMGWGEKAIEIRSVETGHLDGVFMHKRAQRLKFLCERNDKVFFASVRSGGSSQVYFMTLGRTSLLSW</sequence>
<evidence type="ECO:0000259" key="13">
    <source>
        <dbReference type="PROSITE" id="PS50219"/>
    </source>
</evidence>
<feature type="domain" description="CNH" evidence="13">
    <location>
        <begin position="1040"/>
        <end position="1327"/>
    </location>
</feature>
<dbReference type="InterPro" id="IPR008271">
    <property type="entry name" value="Ser/Thr_kinase_AS"/>
</dbReference>
<evidence type="ECO:0000256" key="7">
    <source>
        <dbReference type="ARBA" id="ARBA00022840"/>
    </source>
</evidence>
<feature type="binding site" evidence="10">
    <location>
        <position position="54"/>
    </location>
    <ligand>
        <name>ATP</name>
        <dbReference type="ChEBI" id="CHEBI:30616"/>
    </ligand>
</feature>
<feature type="compositionally biased region" description="Low complexity" evidence="11">
    <location>
        <begin position="526"/>
        <end position="547"/>
    </location>
</feature>
<comment type="catalytic activity">
    <reaction evidence="9">
        <text>L-seryl-[protein] + ATP = O-phospho-L-seryl-[protein] + ADP + H(+)</text>
        <dbReference type="Rhea" id="RHEA:17989"/>
        <dbReference type="Rhea" id="RHEA-COMP:9863"/>
        <dbReference type="Rhea" id="RHEA-COMP:11604"/>
        <dbReference type="ChEBI" id="CHEBI:15378"/>
        <dbReference type="ChEBI" id="CHEBI:29999"/>
        <dbReference type="ChEBI" id="CHEBI:30616"/>
        <dbReference type="ChEBI" id="CHEBI:83421"/>
        <dbReference type="ChEBI" id="CHEBI:456216"/>
        <dbReference type="EC" id="2.7.11.1"/>
    </reaction>
</comment>
<dbReference type="FunFam" id="1.10.510.10:FF:000003">
    <property type="entry name" value="TRAF2 and NCK-interacting protein kinase isoform 4"/>
    <property type="match status" value="1"/>
</dbReference>
<comment type="similarity">
    <text evidence="1">Belongs to the protein kinase superfamily. STE Ser/Thr protein kinase family. STE20 subfamily.</text>
</comment>
<feature type="region of interest" description="Disordered" evidence="11">
    <location>
        <begin position="901"/>
        <end position="954"/>
    </location>
</feature>
<evidence type="ECO:0000256" key="11">
    <source>
        <dbReference type="SAM" id="MobiDB-lite"/>
    </source>
</evidence>
<evidence type="ECO:0000256" key="10">
    <source>
        <dbReference type="PROSITE-ProRule" id="PRU10141"/>
    </source>
</evidence>
<dbReference type="InterPro" id="IPR000719">
    <property type="entry name" value="Prot_kinase_dom"/>
</dbReference>
<feature type="region of interest" description="Disordered" evidence="11">
    <location>
        <begin position="634"/>
        <end position="664"/>
    </location>
</feature>
<keyword evidence="5 10" id="KW-0547">Nucleotide-binding</keyword>
<feature type="compositionally biased region" description="Low complexity" evidence="11">
    <location>
        <begin position="912"/>
        <end position="929"/>
    </location>
</feature>
<dbReference type="Pfam" id="PF00069">
    <property type="entry name" value="Pkinase"/>
    <property type="match status" value="1"/>
</dbReference>
<evidence type="ECO:0000256" key="6">
    <source>
        <dbReference type="ARBA" id="ARBA00022777"/>
    </source>
</evidence>
<feature type="compositionally biased region" description="Basic and acidic residues" evidence="11">
    <location>
        <begin position="557"/>
        <end position="575"/>
    </location>
</feature>